<name>A0ABM9WUM3_VIBAE</name>
<reference evidence="2" key="1">
    <citation type="submission" date="2006-10" db="EMBL/GenBank/DDBJ databases">
        <authorList>
            <person name="Heidelberg J."/>
            <person name="Sebastian Y."/>
        </authorList>
    </citation>
    <scope>NUCLEOTIDE SEQUENCE [LARGE SCALE GENOMIC DNA]</scope>
    <source>
        <strain evidence="2">EX25</strain>
    </source>
</reference>
<evidence type="ECO:0000313" key="1">
    <source>
        <dbReference type="EMBL" id="EDN57129.1"/>
    </source>
</evidence>
<proteinExistence type="predicted"/>
<evidence type="ECO:0000313" key="2">
    <source>
        <dbReference type="Proteomes" id="UP000242664"/>
    </source>
</evidence>
<organism evidence="1 2">
    <name type="scientific">Vibrio antiquarius (strain Ex25)</name>
    <dbReference type="NCBI Taxonomy" id="150340"/>
    <lineage>
        <taxon>Bacteria</taxon>
        <taxon>Pseudomonadati</taxon>
        <taxon>Pseudomonadota</taxon>
        <taxon>Gammaproteobacteria</taxon>
        <taxon>Vibrionales</taxon>
        <taxon>Vibrionaceae</taxon>
        <taxon>Vibrio</taxon>
        <taxon>Vibrio diabolicus subgroup</taxon>
    </lineage>
</organism>
<dbReference type="Proteomes" id="UP000242664">
    <property type="component" value="Unassembled WGS sequence"/>
</dbReference>
<gene>
    <name evidence="1" type="ORF">VEx25_A0599</name>
</gene>
<dbReference type="EMBL" id="DS267821">
    <property type="protein sequence ID" value="EDN57129.1"/>
    <property type="molecule type" value="Genomic_DNA"/>
</dbReference>
<keyword evidence="2" id="KW-1185">Reference proteome</keyword>
<protein>
    <submittedName>
        <fullName evidence="1">Uncharacterized protein</fullName>
    </submittedName>
</protein>
<sequence length="37" mass="4446">MYSQENWHHLAFEIDMAFGTPALREISSGMFWDRNEQ</sequence>
<accession>A0ABM9WUM3</accession>